<protein>
    <submittedName>
        <fullName evidence="6">La-related protein 1B isoform X1</fullName>
    </submittedName>
</protein>
<feature type="compositionally biased region" description="Low complexity" evidence="3">
    <location>
        <begin position="775"/>
        <end position="787"/>
    </location>
</feature>
<feature type="region of interest" description="Disordered" evidence="3">
    <location>
        <begin position="43"/>
        <end position="240"/>
    </location>
</feature>
<feature type="compositionally biased region" description="Basic and acidic residues" evidence="3">
    <location>
        <begin position="735"/>
        <end position="744"/>
    </location>
</feature>
<feature type="compositionally biased region" description="Basic residues" evidence="3">
    <location>
        <begin position="330"/>
        <end position="341"/>
    </location>
</feature>
<feature type="compositionally biased region" description="Polar residues" evidence="3">
    <location>
        <begin position="708"/>
        <end position="720"/>
    </location>
</feature>
<accession>A0ABM1M7P5</accession>
<feature type="compositionally biased region" description="Polar residues" evidence="3">
    <location>
        <begin position="1031"/>
        <end position="1046"/>
    </location>
</feature>
<proteinExistence type="predicted"/>
<feature type="compositionally biased region" description="Basic and acidic residues" evidence="3">
    <location>
        <begin position="1047"/>
        <end position="1058"/>
    </location>
</feature>
<name>A0ABM1M7P5_NICVS</name>
<keyword evidence="1 2" id="KW-0694">RNA-binding</keyword>
<dbReference type="RefSeq" id="XP_017770595.1">
    <property type="nucleotide sequence ID" value="XM_017915106.1"/>
</dbReference>
<dbReference type="InterPro" id="IPR036390">
    <property type="entry name" value="WH_DNA-bd_sf"/>
</dbReference>
<dbReference type="Pfam" id="PF21071">
    <property type="entry name" value="LARP1_HEAT"/>
    <property type="match status" value="1"/>
</dbReference>
<feature type="region of interest" description="Disordered" evidence="3">
    <location>
        <begin position="1"/>
        <end position="23"/>
    </location>
</feature>
<evidence type="ECO:0000259" key="4">
    <source>
        <dbReference type="PROSITE" id="PS50961"/>
    </source>
</evidence>
<feature type="compositionally biased region" description="Polar residues" evidence="3">
    <location>
        <begin position="788"/>
        <end position="797"/>
    </location>
</feature>
<keyword evidence="5" id="KW-1185">Reference proteome</keyword>
<reference evidence="6" key="1">
    <citation type="submission" date="2025-08" db="UniProtKB">
        <authorList>
            <consortium name="RefSeq"/>
        </authorList>
    </citation>
    <scope>IDENTIFICATION</scope>
    <source>
        <tissue evidence="6">Whole Larva</tissue>
    </source>
</reference>
<dbReference type="PANTHER" id="PTHR22792:SF132">
    <property type="entry name" value="LA-RELATED PROTEIN 1"/>
    <property type="match status" value="1"/>
</dbReference>
<dbReference type="GeneID" id="108558260"/>
<gene>
    <name evidence="6" type="primary">LOC108558260</name>
</gene>
<evidence type="ECO:0000256" key="1">
    <source>
        <dbReference type="ARBA" id="ARBA00022884"/>
    </source>
</evidence>
<dbReference type="InterPro" id="IPR006607">
    <property type="entry name" value="DM15"/>
</dbReference>
<feature type="compositionally biased region" description="Basic and acidic residues" evidence="3">
    <location>
        <begin position="301"/>
        <end position="314"/>
    </location>
</feature>
<feature type="compositionally biased region" description="Basic residues" evidence="3">
    <location>
        <begin position="277"/>
        <end position="286"/>
    </location>
</feature>
<evidence type="ECO:0000313" key="5">
    <source>
        <dbReference type="Proteomes" id="UP000695000"/>
    </source>
</evidence>
<dbReference type="PANTHER" id="PTHR22792">
    <property type="entry name" value="LUPUS LA PROTEIN-RELATED"/>
    <property type="match status" value="1"/>
</dbReference>
<dbReference type="SUPFAM" id="SSF46785">
    <property type="entry name" value="Winged helix' DNA-binding domain"/>
    <property type="match status" value="1"/>
</dbReference>
<feature type="compositionally biased region" description="Basic and acidic residues" evidence="3">
    <location>
        <begin position="124"/>
        <end position="137"/>
    </location>
</feature>
<feature type="compositionally biased region" description="Basic and acidic residues" evidence="3">
    <location>
        <begin position="96"/>
        <end position="108"/>
    </location>
</feature>
<organism evidence="5 6">
    <name type="scientific">Nicrophorus vespilloides</name>
    <name type="common">Boreal carrion beetle</name>
    <dbReference type="NCBI Taxonomy" id="110193"/>
    <lineage>
        <taxon>Eukaryota</taxon>
        <taxon>Metazoa</taxon>
        <taxon>Ecdysozoa</taxon>
        <taxon>Arthropoda</taxon>
        <taxon>Hexapoda</taxon>
        <taxon>Insecta</taxon>
        <taxon>Pterygota</taxon>
        <taxon>Neoptera</taxon>
        <taxon>Endopterygota</taxon>
        <taxon>Coleoptera</taxon>
        <taxon>Polyphaga</taxon>
        <taxon>Staphyliniformia</taxon>
        <taxon>Silphidae</taxon>
        <taxon>Nicrophorinae</taxon>
        <taxon>Nicrophorus</taxon>
    </lineage>
</organism>
<feature type="region of interest" description="Disordered" evidence="3">
    <location>
        <begin position="546"/>
        <end position="569"/>
    </location>
</feature>
<feature type="compositionally biased region" description="Basic and acidic residues" evidence="3">
    <location>
        <begin position="556"/>
        <end position="569"/>
    </location>
</feature>
<feature type="region of interest" description="Disordered" evidence="3">
    <location>
        <begin position="272"/>
        <end position="354"/>
    </location>
</feature>
<dbReference type="PROSITE" id="PS50961">
    <property type="entry name" value="HTH_LA"/>
    <property type="match status" value="1"/>
</dbReference>
<dbReference type="Proteomes" id="UP000695000">
    <property type="component" value="Unplaced"/>
</dbReference>
<dbReference type="SMART" id="SM00684">
    <property type="entry name" value="DM15"/>
    <property type="match status" value="3"/>
</dbReference>
<feature type="domain" description="HTH La-type RNA-binding" evidence="4">
    <location>
        <begin position="388"/>
        <end position="479"/>
    </location>
</feature>
<dbReference type="SMART" id="SM00715">
    <property type="entry name" value="LA"/>
    <property type="match status" value="1"/>
</dbReference>
<feature type="region of interest" description="Disordered" evidence="3">
    <location>
        <begin position="775"/>
        <end position="800"/>
    </location>
</feature>
<feature type="compositionally biased region" description="Low complexity" evidence="3">
    <location>
        <begin position="43"/>
        <end position="52"/>
    </location>
</feature>
<evidence type="ECO:0000313" key="6">
    <source>
        <dbReference type="RefSeq" id="XP_017770595.1"/>
    </source>
</evidence>
<feature type="compositionally biased region" description="Polar residues" evidence="3">
    <location>
        <begin position="1"/>
        <end position="17"/>
    </location>
</feature>
<evidence type="ECO:0000256" key="3">
    <source>
        <dbReference type="SAM" id="MobiDB-lite"/>
    </source>
</evidence>
<feature type="region of interest" description="Disordered" evidence="3">
    <location>
        <begin position="684"/>
        <end position="758"/>
    </location>
</feature>
<feature type="region of interest" description="Disordered" evidence="3">
    <location>
        <begin position="993"/>
        <end position="1090"/>
    </location>
</feature>
<feature type="compositionally biased region" description="Polar residues" evidence="3">
    <location>
        <begin position="146"/>
        <end position="156"/>
    </location>
</feature>
<dbReference type="InterPro" id="IPR006630">
    <property type="entry name" value="La_HTH"/>
</dbReference>
<feature type="compositionally biased region" description="Low complexity" evidence="3">
    <location>
        <begin position="342"/>
        <end position="352"/>
    </location>
</feature>
<dbReference type="InterPro" id="IPR045180">
    <property type="entry name" value="La_dom_prot"/>
</dbReference>
<sequence>MSSQVIENKLPVNQPSNEKLEVGGNSSYADVLLNLKVANNSNNKENISKETNQNVQVQESPIVPERSFDEEEESFTPVISHSRKERKHEKKRRERDHKVKEDKEKRSENSTGSTSKDAMNADPSAKKENVAEDKKVFVEAPLPKTNPWQQAKSVNNKSDEKRVLQPQNQENEKAQIQPQPQPQLQPQPELQPPPQPQPQPAPVKPEKKKPAAKPANLPDIHNWPTLGDQTIEQRKVNGGTVNINERENELITDKKLSSKSNKHKWVPLDIDVSKRGGSNRRHASPRYRHDAAGDVQSTVSENDRDWKAEMRDSNGRGGRQNRPMSAAPRGRGRNRIPRRSNFRNSNRGTNSSEFSDLKAGYSLTKIDSNGFVVPYMGTFYYNSENYVNLDSPTVKDYIKKQIEYYFSEDNLQRDFFLRRKMDKNGYLPITLIASFHRVQSLTMDLSLVVEAITNSDKLELFSGFKVRTKDEPERWPILEQTAGVSLEMESIPIQHIPPPPMPTPFRPFKDTQGDLNNLNPNVAEFIPVPQENKKIVMQKKNDIENNWREVKRKTKDPKSKKEAKEKDNAFEREELEFHFDEELDQVPTGRQNLFTTDWPEDDSDELSDRDVNKLLIVTQALPGRAPKHDRTGDWTTRVKMTQELEQAINDGLYYYEEDLWVDDEYDRPISGSYKTVNIISQEDFRKIAPPAPKKKNPEVPPPPPPVSSVHNSRYSMSRSRQGTHHRNVPRFYAVVKDETPDPRTPRKRKTRHSSNPPVEYHVGWIMDVKEHRVRTSSAGSSIGTSPSEQNLSSSYGSVPQALPSFQHPSHSLLKDNNFTQQAYHKYRHRCLKERKRWGGGHSSEMNTLFRFWSFFLRENFNRSMYNEFKTIALEDAEIGYRYGLECLFRFYSYGLEVKFRPQLYDDFQEETVKDFENNQLYGLEKFWAFIKYYKHSGNLQVNPALKEYLSKYKGIEDFRVVEPQINEANGRSQFSQRNRSASESCTIERCPAHMDEKNRKHAGSNANRHREIVQPGTSAPAGSSGRHMSRTRAQSFGSGRTKQVVRTRTESWRQRDGEPPIVAPGMSRGKEFVSAASVAKGKQESSSTAT</sequence>
<dbReference type="InterPro" id="IPR036388">
    <property type="entry name" value="WH-like_DNA-bd_sf"/>
</dbReference>
<dbReference type="Gene3D" id="1.10.10.10">
    <property type="entry name" value="Winged helix-like DNA-binding domain superfamily/Winged helix DNA-binding domain"/>
    <property type="match status" value="1"/>
</dbReference>
<feature type="compositionally biased region" description="Basic residues" evidence="3">
    <location>
        <begin position="81"/>
        <end position="95"/>
    </location>
</feature>
<evidence type="ECO:0000256" key="2">
    <source>
        <dbReference type="PROSITE-ProRule" id="PRU00332"/>
    </source>
</evidence>
<feature type="compositionally biased region" description="Pro residues" evidence="3">
    <location>
        <begin position="179"/>
        <end position="203"/>
    </location>
</feature>
<dbReference type="Pfam" id="PF05383">
    <property type="entry name" value="La"/>
    <property type="match status" value="1"/>
</dbReference>